<dbReference type="Proteomes" id="UP000054018">
    <property type="component" value="Unassembled WGS sequence"/>
</dbReference>
<dbReference type="HOGENOM" id="CLU_2794913_0_0_1"/>
<organism evidence="2 3">
    <name type="scientific">Pisolithus microcarpus 441</name>
    <dbReference type="NCBI Taxonomy" id="765257"/>
    <lineage>
        <taxon>Eukaryota</taxon>
        <taxon>Fungi</taxon>
        <taxon>Dikarya</taxon>
        <taxon>Basidiomycota</taxon>
        <taxon>Agaricomycotina</taxon>
        <taxon>Agaricomycetes</taxon>
        <taxon>Agaricomycetidae</taxon>
        <taxon>Boletales</taxon>
        <taxon>Sclerodermatineae</taxon>
        <taxon>Pisolithaceae</taxon>
        <taxon>Pisolithus</taxon>
    </lineage>
</organism>
<dbReference type="EMBL" id="KN834149">
    <property type="protein sequence ID" value="KIK11853.1"/>
    <property type="molecule type" value="Genomic_DNA"/>
</dbReference>
<evidence type="ECO:0000313" key="3">
    <source>
        <dbReference type="Proteomes" id="UP000054018"/>
    </source>
</evidence>
<sequence>MAKRHLETVDDAWQHVQHREHTRSPDIDIPTHEPDLPKTDHGLLDDKVDEEAPPTPNPPNRPVNEDAL</sequence>
<dbReference type="AlphaFoldDB" id="A0A0C9YVC9"/>
<reference evidence="2 3" key="1">
    <citation type="submission" date="2014-04" db="EMBL/GenBank/DDBJ databases">
        <authorList>
            <consortium name="DOE Joint Genome Institute"/>
            <person name="Kuo A."/>
            <person name="Kohler A."/>
            <person name="Costa M.D."/>
            <person name="Nagy L.G."/>
            <person name="Floudas D."/>
            <person name="Copeland A."/>
            <person name="Barry K.W."/>
            <person name="Cichocki N."/>
            <person name="Veneault-Fourrey C."/>
            <person name="LaButti K."/>
            <person name="Lindquist E.A."/>
            <person name="Lipzen A."/>
            <person name="Lundell T."/>
            <person name="Morin E."/>
            <person name="Murat C."/>
            <person name="Sun H."/>
            <person name="Tunlid A."/>
            <person name="Henrissat B."/>
            <person name="Grigoriev I.V."/>
            <person name="Hibbett D.S."/>
            <person name="Martin F."/>
            <person name="Nordberg H.P."/>
            <person name="Cantor M.N."/>
            <person name="Hua S.X."/>
        </authorList>
    </citation>
    <scope>NUCLEOTIDE SEQUENCE [LARGE SCALE GENOMIC DNA]</scope>
    <source>
        <strain evidence="2 3">441</strain>
    </source>
</reference>
<protein>
    <submittedName>
        <fullName evidence="2">Unplaced genomic scaffold scaffold_465, whole genome shotgun sequence</fullName>
    </submittedName>
</protein>
<keyword evidence="3" id="KW-1185">Reference proteome</keyword>
<name>A0A0C9YVC9_9AGAM</name>
<evidence type="ECO:0000256" key="1">
    <source>
        <dbReference type="SAM" id="MobiDB-lite"/>
    </source>
</evidence>
<gene>
    <name evidence="2" type="ORF">PISMIDRAFT_19178</name>
</gene>
<proteinExistence type="predicted"/>
<feature type="region of interest" description="Disordered" evidence="1">
    <location>
        <begin position="1"/>
        <end position="68"/>
    </location>
</feature>
<evidence type="ECO:0000313" key="2">
    <source>
        <dbReference type="EMBL" id="KIK11853.1"/>
    </source>
</evidence>
<reference evidence="3" key="2">
    <citation type="submission" date="2015-01" db="EMBL/GenBank/DDBJ databases">
        <title>Evolutionary Origins and Diversification of the Mycorrhizal Mutualists.</title>
        <authorList>
            <consortium name="DOE Joint Genome Institute"/>
            <consortium name="Mycorrhizal Genomics Consortium"/>
            <person name="Kohler A."/>
            <person name="Kuo A."/>
            <person name="Nagy L.G."/>
            <person name="Floudas D."/>
            <person name="Copeland A."/>
            <person name="Barry K.W."/>
            <person name="Cichocki N."/>
            <person name="Veneault-Fourrey C."/>
            <person name="LaButti K."/>
            <person name="Lindquist E.A."/>
            <person name="Lipzen A."/>
            <person name="Lundell T."/>
            <person name="Morin E."/>
            <person name="Murat C."/>
            <person name="Riley R."/>
            <person name="Ohm R."/>
            <person name="Sun H."/>
            <person name="Tunlid A."/>
            <person name="Henrissat B."/>
            <person name="Grigoriev I.V."/>
            <person name="Hibbett D.S."/>
            <person name="Martin F."/>
        </authorList>
    </citation>
    <scope>NUCLEOTIDE SEQUENCE [LARGE SCALE GENOMIC DNA]</scope>
    <source>
        <strain evidence="3">441</strain>
    </source>
</reference>
<feature type="compositionally biased region" description="Basic and acidic residues" evidence="1">
    <location>
        <begin position="17"/>
        <end position="46"/>
    </location>
</feature>
<accession>A0A0C9YVC9</accession>